<accession>A0A455U3T8</accession>
<evidence type="ECO:0000313" key="3">
    <source>
        <dbReference type="Proteomes" id="UP000320231"/>
    </source>
</evidence>
<proteinExistence type="predicted"/>
<evidence type="ECO:0000313" key="2">
    <source>
        <dbReference type="EMBL" id="BBI60686.1"/>
    </source>
</evidence>
<protein>
    <submittedName>
        <fullName evidence="2">Uncharacterized protein</fullName>
    </submittedName>
</protein>
<sequence length="91" mass="10174">MLLPKRPNLLITLAGLAIAALLSPFVLALNEEAQAAKDEGMRLYGIRKADLAILCLEQAAVDWYHQTAQHGDPYVMLAMPYTYKFKFVLHS</sequence>
<evidence type="ECO:0000256" key="1">
    <source>
        <dbReference type="SAM" id="SignalP"/>
    </source>
</evidence>
<name>A0A455U3T8_9GAMM</name>
<keyword evidence="1" id="KW-0732">Signal</keyword>
<reference evidence="2 3" key="1">
    <citation type="journal article" date="2019" name="Microbiol. Resour. Announc.">
        <title>Complete Genome Sequence of Halomonas sulfidaeris Strain Esulfide1 Isolated from a Metal Sulfide Rock at a Depth of 2,200 Meters, Obtained Using Nanopore Sequencing.</title>
        <authorList>
            <person name="Saito M."/>
            <person name="Nishigata A."/>
            <person name="Galipon J."/>
            <person name="Arakawa K."/>
        </authorList>
    </citation>
    <scope>NUCLEOTIDE SEQUENCE [LARGE SCALE GENOMIC DNA]</scope>
    <source>
        <strain evidence="2 3">ATCC BAA-803</strain>
    </source>
</reference>
<feature type="chain" id="PRO_5019814677" evidence="1">
    <location>
        <begin position="29"/>
        <end position="91"/>
    </location>
</feature>
<dbReference type="KEGG" id="hsr:HSBAA_19920"/>
<dbReference type="EMBL" id="AP019514">
    <property type="protein sequence ID" value="BBI60686.1"/>
    <property type="molecule type" value="Genomic_DNA"/>
</dbReference>
<feature type="signal peptide" evidence="1">
    <location>
        <begin position="1"/>
        <end position="28"/>
    </location>
</feature>
<dbReference type="Proteomes" id="UP000320231">
    <property type="component" value="Chromosome"/>
</dbReference>
<dbReference type="AlphaFoldDB" id="A0A455U3T8"/>
<gene>
    <name evidence="2" type="ORF">HSBAA_19920</name>
</gene>
<organism evidence="2 3">
    <name type="scientific">Vreelandella sulfidaeris</name>
    <dbReference type="NCBI Taxonomy" id="115553"/>
    <lineage>
        <taxon>Bacteria</taxon>
        <taxon>Pseudomonadati</taxon>
        <taxon>Pseudomonadota</taxon>
        <taxon>Gammaproteobacteria</taxon>
        <taxon>Oceanospirillales</taxon>
        <taxon>Halomonadaceae</taxon>
        <taxon>Vreelandella</taxon>
    </lineage>
</organism>